<dbReference type="OrthoDB" id="5819366at2759"/>
<dbReference type="Proteomes" id="UP000270094">
    <property type="component" value="Unassembled WGS sequence"/>
</dbReference>
<protein>
    <submittedName>
        <fullName evidence="1">Uncharacterized protein</fullName>
    </submittedName>
</protein>
<keyword evidence="2" id="KW-1185">Reference proteome</keyword>
<dbReference type="AlphaFoldDB" id="A0A3P7KLJ6"/>
<organism evidence="1 2">
    <name type="scientific">Strongylus vulgaris</name>
    <name type="common">Blood worm</name>
    <dbReference type="NCBI Taxonomy" id="40348"/>
    <lineage>
        <taxon>Eukaryota</taxon>
        <taxon>Metazoa</taxon>
        <taxon>Ecdysozoa</taxon>
        <taxon>Nematoda</taxon>
        <taxon>Chromadorea</taxon>
        <taxon>Rhabditida</taxon>
        <taxon>Rhabditina</taxon>
        <taxon>Rhabditomorpha</taxon>
        <taxon>Strongyloidea</taxon>
        <taxon>Strongylidae</taxon>
        <taxon>Strongylus</taxon>
    </lineage>
</organism>
<name>A0A3P7KLJ6_STRVU</name>
<reference evidence="1 2" key="1">
    <citation type="submission" date="2018-11" db="EMBL/GenBank/DDBJ databases">
        <authorList>
            <consortium name="Pathogen Informatics"/>
        </authorList>
    </citation>
    <scope>NUCLEOTIDE SEQUENCE [LARGE SCALE GENOMIC DNA]</scope>
</reference>
<proteinExistence type="predicted"/>
<evidence type="ECO:0000313" key="2">
    <source>
        <dbReference type="Proteomes" id="UP000270094"/>
    </source>
</evidence>
<evidence type="ECO:0000313" key="1">
    <source>
        <dbReference type="EMBL" id="VDM71725.1"/>
    </source>
</evidence>
<accession>A0A3P7KLJ6</accession>
<sequence length="91" mass="10494">MDGEPQRKISVYSKDTYNRVETVSVTNDQPNADQRVLQQTEKLSPIVNPQTHDVHTIVGNKIVDGKYVHTEKQEEQAMKEAYKETIEPMKH</sequence>
<gene>
    <name evidence="1" type="ORF">SVUK_LOCUS6723</name>
</gene>
<dbReference type="EMBL" id="UYYB01021745">
    <property type="protein sequence ID" value="VDM71725.1"/>
    <property type="molecule type" value="Genomic_DNA"/>
</dbReference>